<evidence type="ECO:0000259" key="2">
    <source>
        <dbReference type="PROSITE" id="PS50213"/>
    </source>
</evidence>
<feature type="compositionally biased region" description="Acidic residues" evidence="1">
    <location>
        <begin position="396"/>
        <end position="405"/>
    </location>
</feature>
<evidence type="ECO:0000313" key="4">
    <source>
        <dbReference type="Proteomes" id="UP000001805"/>
    </source>
</evidence>
<dbReference type="Pfam" id="PF02469">
    <property type="entry name" value="Fasciclin"/>
    <property type="match status" value="2"/>
</dbReference>
<feature type="region of interest" description="Disordered" evidence="1">
    <location>
        <begin position="389"/>
        <end position="408"/>
    </location>
</feature>
<feature type="region of interest" description="Disordered" evidence="1">
    <location>
        <begin position="166"/>
        <end position="195"/>
    </location>
</feature>
<dbReference type="EMBL" id="CM002240">
    <property type="protein sequence ID" value="EAA32425.2"/>
    <property type="molecule type" value="Genomic_DNA"/>
</dbReference>
<dbReference type="GO" id="GO:0005615">
    <property type="term" value="C:extracellular space"/>
    <property type="evidence" value="ECO:0000318"/>
    <property type="project" value="GO_Central"/>
</dbReference>
<dbReference type="InterPro" id="IPR050904">
    <property type="entry name" value="Adhesion/Biosynth-related"/>
</dbReference>
<dbReference type="Proteomes" id="UP000001805">
    <property type="component" value="Chromosome 2, Linkage Group V"/>
</dbReference>
<dbReference type="InParanoid" id="Q1K8B7"/>
<keyword evidence="4" id="KW-1185">Reference proteome</keyword>
<dbReference type="SMART" id="SM00554">
    <property type="entry name" value="FAS1"/>
    <property type="match status" value="2"/>
</dbReference>
<accession>Q1K8B7</accession>
<dbReference type="PROSITE" id="PS50213">
    <property type="entry name" value="FAS1"/>
    <property type="match status" value="2"/>
</dbReference>
<feature type="compositionally biased region" description="Acidic residues" evidence="1">
    <location>
        <begin position="430"/>
        <end position="440"/>
    </location>
</feature>
<dbReference type="STRING" id="367110.Q1K8B7"/>
<dbReference type="KEGG" id="ncr:NCU01049"/>
<dbReference type="PANTHER" id="PTHR10900:SF77">
    <property type="entry name" value="FI19380P1"/>
    <property type="match status" value="1"/>
</dbReference>
<sequence>MSTPDIVTIFDIRHSITTTTASSKIRSHHTIFHPQHTTMKPKRTLPTIVLATTLPTASAQTAESGQGTPTLTETLQALNDSLSTLNSYIQTQQFLFAAINGTSGITILAPSNDAMAGLFSGGGGGGAAVTMDDLNNSDPQLVEAFWNYHILRGVWWTSNLTAGTAGTGGGGGGSAAAAAKRRRKKRDDSVDGDGSGIDGNSLFIPTLLAPDITPYANVSGGQRVIARSSSSSDGGGEPVVTFYSGISGSGGSQQITKSTITQANFNFSGGTIHIIDHVLSLPSRLNDTLASFNPFSSSTNQDDEISPSASSLLSLTASVGALSRANLTDVFNTKQDITMFVPSNDAWNAVGSVVSDMDEDELANIMGYHVLKGQKGKVLYSDLLMQNDNSDGEAGGSEEGEEFEKDYETVEGGTVKVRVVDGSTSTEDGTNAEDDDDNDETSGSGKQVFVNGARVVKSDVLVENGVVHVVDG</sequence>
<name>Q1K8B7_NEUCR</name>
<protein>
    <recommendedName>
        <fullName evidence="2">FAS1 domain-containing protein</fullName>
    </recommendedName>
</protein>
<dbReference type="VEuPathDB" id="FungiDB:NCU01049"/>
<evidence type="ECO:0000313" key="3">
    <source>
        <dbReference type="EMBL" id="EAA32425.2"/>
    </source>
</evidence>
<feature type="domain" description="FAS1" evidence="2">
    <location>
        <begin position="69"/>
        <end position="279"/>
    </location>
</feature>
<dbReference type="GeneID" id="3877852"/>
<gene>
    <name evidence="3" type="ORF">NCU01049</name>
</gene>
<evidence type="ECO:0000256" key="1">
    <source>
        <dbReference type="SAM" id="MobiDB-lite"/>
    </source>
</evidence>
<dbReference type="PANTHER" id="PTHR10900">
    <property type="entry name" value="PERIOSTIN-RELATED"/>
    <property type="match status" value="1"/>
</dbReference>
<dbReference type="InterPro" id="IPR036378">
    <property type="entry name" value="FAS1_dom_sf"/>
</dbReference>
<dbReference type="PaxDb" id="5141-EFNCRP00000004446"/>
<proteinExistence type="predicted"/>
<dbReference type="Gene3D" id="2.30.180.10">
    <property type="entry name" value="FAS1 domain"/>
    <property type="match status" value="2"/>
</dbReference>
<feature type="region of interest" description="Disordered" evidence="1">
    <location>
        <begin position="420"/>
        <end position="446"/>
    </location>
</feature>
<reference evidence="3 4" key="1">
    <citation type="journal article" date="2003" name="Nature">
        <title>The genome sequence of the filamentous fungus Neurospora crassa.</title>
        <authorList>
            <person name="Galagan J.E."/>
            <person name="Calvo S.E."/>
            <person name="Borkovich K.A."/>
            <person name="Selker E.U."/>
            <person name="Read N.D."/>
            <person name="Jaffe D."/>
            <person name="FitzHugh W."/>
            <person name="Ma L.J."/>
            <person name="Smirnov S."/>
            <person name="Purcell S."/>
            <person name="Rehman B."/>
            <person name="Elkins T."/>
            <person name="Engels R."/>
            <person name="Wang S."/>
            <person name="Nielsen C.B."/>
            <person name="Butler J."/>
            <person name="Endrizzi M."/>
            <person name="Qui D."/>
            <person name="Ianakiev P."/>
            <person name="Bell-Pedersen D."/>
            <person name="Nelson M.A."/>
            <person name="Werner-Washburne M."/>
            <person name="Selitrennikoff C.P."/>
            <person name="Kinsey J.A."/>
            <person name="Braun E.L."/>
            <person name="Zelter A."/>
            <person name="Schulte U."/>
            <person name="Kothe G.O."/>
            <person name="Jedd G."/>
            <person name="Mewes W."/>
            <person name="Staben C."/>
            <person name="Marcotte E."/>
            <person name="Greenberg D."/>
            <person name="Roy A."/>
            <person name="Foley K."/>
            <person name="Naylor J."/>
            <person name="Stange-Thomann N."/>
            <person name="Barrett R."/>
            <person name="Gnerre S."/>
            <person name="Kamal M."/>
            <person name="Kamvysselis M."/>
            <person name="Mauceli E."/>
            <person name="Bielke C."/>
            <person name="Rudd S."/>
            <person name="Frishman D."/>
            <person name="Krystofova S."/>
            <person name="Rasmussen C."/>
            <person name="Metzenberg R.L."/>
            <person name="Perkins D.D."/>
            <person name="Kroken S."/>
            <person name="Cogoni C."/>
            <person name="Macino G."/>
            <person name="Catcheside D."/>
            <person name="Li W."/>
            <person name="Pratt R.J."/>
            <person name="Osmani S.A."/>
            <person name="DeSouza C.P."/>
            <person name="Glass L."/>
            <person name="Orbach M.J."/>
            <person name="Berglund J.A."/>
            <person name="Voelker R."/>
            <person name="Yarden O."/>
            <person name="Plamann M."/>
            <person name="Seiler S."/>
            <person name="Dunlap J."/>
            <person name="Radford A."/>
            <person name="Aramayo R."/>
            <person name="Natvig D.O."/>
            <person name="Alex L.A."/>
            <person name="Mannhaupt G."/>
            <person name="Ebbole D.J."/>
            <person name="Freitag M."/>
            <person name="Paulsen I."/>
            <person name="Sachs M.S."/>
            <person name="Lander E.S."/>
            <person name="Nusbaum C."/>
            <person name="Birren B."/>
        </authorList>
    </citation>
    <scope>NUCLEOTIDE SEQUENCE [LARGE SCALE GENOMIC DNA]</scope>
    <source>
        <strain evidence="4">ATCC 24698 / 74-OR23-1A / CBS 708.71 / DSM 1257 / FGSC 987</strain>
    </source>
</reference>
<dbReference type="RefSeq" id="XP_961661.2">
    <property type="nucleotide sequence ID" value="XM_956568.2"/>
</dbReference>
<dbReference type="SUPFAM" id="SSF82153">
    <property type="entry name" value="FAS1 domain"/>
    <property type="match status" value="2"/>
</dbReference>
<organism evidence="3 4">
    <name type="scientific">Neurospora crassa (strain ATCC 24698 / 74-OR23-1A / CBS 708.71 / DSM 1257 / FGSC 987)</name>
    <dbReference type="NCBI Taxonomy" id="367110"/>
    <lineage>
        <taxon>Eukaryota</taxon>
        <taxon>Fungi</taxon>
        <taxon>Dikarya</taxon>
        <taxon>Ascomycota</taxon>
        <taxon>Pezizomycotina</taxon>
        <taxon>Sordariomycetes</taxon>
        <taxon>Sordariomycetidae</taxon>
        <taxon>Sordariales</taxon>
        <taxon>Sordariaceae</taxon>
        <taxon>Neurospora</taxon>
    </lineage>
</organism>
<feature type="domain" description="FAS1" evidence="2">
    <location>
        <begin position="302"/>
        <end position="472"/>
    </location>
</feature>
<dbReference type="AlphaFoldDB" id="Q1K8B7"/>
<dbReference type="OrthoDB" id="286301at2759"/>
<dbReference type="InterPro" id="IPR000782">
    <property type="entry name" value="FAS1_domain"/>
</dbReference>